<dbReference type="RefSeq" id="WP_118206924.1">
    <property type="nucleotide sequence ID" value="NZ_QRHJ01000009.1"/>
</dbReference>
<dbReference type="GO" id="GO:0015074">
    <property type="term" value="P:DNA integration"/>
    <property type="evidence" value="ECO:0007669"/>
    <property type="project" value="UniProtKB-KW"/>
</dbReference>
<evidence type="ECO:0000256" key="1">
    <source>
        <dbReference type="ARBA" id="ARBA00008857"/>
    </source>
</evidence>
<dbReference type="PANTHER" id="PTHR30349">
    <property type="entry name" value="PHAGE INTEGRASE-RELATED"/>
    <property type="match status" value="1"/>
</dbReference>
<dbReference type="EMBL" id="QRHJ01000009">
    <property type="protein sequence ID" value="RHF76926.1"/>
    <property type="molecule type" value="Genomic_DNA"/>
</dbReference>
<dbReference type="InterPro" id="IPR044068">
    <property type="entry name" value="CB"/>
</dbReference>
<feature type="domain" description="Tyr recombinase" evidence="6">
    <location>
        <begin position="109"/>
        <end position="304"/>
    </location>
</feature>
<dbReference type="Pfam" id="PF00589">
    <property type="entry name" value="Phage_integrase"/>
    <property type="match status" value="1"/>
</dbReference>
<dbReference type="PROSITE" id="PS51900">
    <property type="entry name" value="CB"/>
    <property type="match status" value="1"/>
</dbReference>
<organism evidence="8 9">
    <name type="scientific">Bacteroides stercoris</name>
    <dbReference type="NCBI Taxonomy" id="46506"/>
    <lineage>
        <taxon>Bacteria</taxon>
        <taxon>Pseudomonadati</taxon>
        <taxon>Bacteroidota</taxon>
        <taxon>Bacteroidia</taxon>
        <taxon>Bacteroidales</taxon>
        <taxon>Bacteroidaceae</taxon>
        <taxon>Bacteroides</taxon>
    </lineage>
</organism>
<dbReference type="InterPro" id="IPR013762">
    <property type="entry name" value="Integrase-like_cat_sf"/>
</dbReference>
<dbReference type="PROSITE" id="PS51898">
    <property type="entry name" value="TYR_RECOMBINASE"/>
    <property type="match status" value="1"/>
</dbReference>
<dbReference type="InterPro" id="IPR002104">
    <property type="entry name" value="Integrase_catalytic"/>
</dbReference>
<evidence type="ECO:0000256" key="2">
    <source>
        <dbReference type="ARBA" id="ARBA00022908"/>
    </source>
</evidence>
<dbReference type="SUPFAM" id="SSF56349">
    <property type="entry name" value="DNA breaking-rejoining enzymes"/>
    <property type="match status" value="1"/>
</dbReference>
<dbReference type="InterPro" id="IPR050090">
    <property type="entry name" value="Tyrosine_recombinase_XerCD"/>
</dbReference>
<name>A0A414Q7Z9_BACSE</name>
<feature type="domain" description="Core-binding (CB)" evidence="7">
    <location>
        <begin position="1"/>
        <end position="84"/>
    </location>
</feature>
<dbReference type="AlphaFoldDB" id="A0A414Q7Z9"/>
<dbReference type="Gene3D" id="1.10.150.130">
    <property type="match status" value="1"/>
</dbReference>
<evidence type="ECO:0000259" key="6">
    <source>
        <dbReference type="PROSITE" id="PS51898"/>
    </source>
</evidence>
<dbReference type="InterPro" id="IPR010998">
    <property type="entry name" value="Integrase_recombinase_N"/>
</dbReference>
<evidence type="ECO:0000256" key="5">
    <source>
        <dbReference type="PROSITE-ProRule" id="PRU01248"/>
    </source>
</evidence>
<dbReference type="GO" id="GO:0003677">
    <property type="term" value="F:DNA binding"/>
    <property type="evidence" value="ECO:0007669"/>
    <property type="project" value="UniProtKB-UniRule"/>
</dbReference>
<protein>
    <submittedName>
        <fullName evidence="8">Site-specific integrase</fullName>
    </submittedName>
</protein>
<evidence type="ECO:0000256" key="4">
    <source>
        <dbReference type="ARBA" id="ARBA00023172"/>
    </source>
</evidence>
<evidence type="ECO:0000256" key="3">
    <source>
        <dbReference type="ARBA" id="ARBA00023125"/>
    </source>
</evidence>
<dbReference type="PANTHER" id="PTHR30349:SF64">
    <property type="entry name" value="PROPHAGE INTEGRASE INTD-RELATED"/>
    <property type="match status" value="1"/>
</dbReference>
<proteinExistence type="inferred from homology"/>
<comment type="similarity">
    <text evidence="1">Belongs to the 'phage' integrase family.</text>
</comment>
<keyword evidence="2" id="KW-0229">DNA integration</keyword>
<accession>A0A414Q7Z9</accession>
<dbReference type="Pfam" id="PF14659">
    <property type="entry name" value="Phage_int_SAM_3"/>
    <property type="match status" value="1"/>
</dbReference>
<keyword evidence="4" id="KW-0233">DNA recombination</keyword>
<dbReference type="CDD" id="cd01189">
    <property type="entry name" value="INT_ICEBs1_C_like"/>
    <property type="match status" value="1"/>
</dbReference>
<dbReference type="Proteomes" id="UP000283762">
    <property type="component" value="Unassembled WGS sequence"/>
</dbReference>
<dbReference type="Gene3D" id="1.10.443.10">
    <property type="entry name" value="Intergrase catalytic core"/>
    <property type="match status" value="1"/>
</dbReference>
<comment type="caution">
    <text evidence="8">The sequence shown here is derived from an EMBL/GenBank/DDBJ whole genome shotgun (WGS) entry which is preliminary data.</text>
</comment>
<reference evidence="8 9" key="1">
    <citation type="submission" date="2018-08" db="EMBL/GenBank/DDBJ databases">
        <title>A genome reference for cultivated species of the human gut microbiota.</title>
        <authorList>
            <person name="Zou Y."/>
            <person name="Xue W."/>
            <person name="Luo G."/>
        </authorList>
    </citation>
    <scope>NUCLEOTIDE SEQUENCE [LARGE SCALE GENOMIC DNA]</scope>
    <source>
        <strain evidence="8 9">AM25-16</strain>
    </source>
</reference>
<gene>
    <name evidence="8" type="ORF">DW668_04885</name>
</gene>
<dbReference type="InterPro" id="IPR004107">
    <property type="entry name" value="Integrase_SAM-like_N"/>
</dbReference>
<keyword evidence="3 5" id="KW-0238">DNA-binding</keyword>
<evidence type="ECO:0000259" key="7">
    <source>
        <dbReference type="PROSITE" id="PS51900"/>
    </source>
</evidence>
<sequence length="312" mass="36187">MKLKEVYEAWLPIKERQVKASTLSVYKMIYTNILNPIMGNEDVENLNKKTIVPFIYKLMEKDGQSSKYCNDILIVLKMLIHFASEEFEINVPDTRWKMTWPTKAKTGVSKIERYTNAEYKRIVDYAIENPSPRNLGILLTICTGMRIGEVCALQWKDVDLDCKMIHVNKTMERIYDPDTKKTWIEIGTPKTTSSDRYIPIMKGILSIVKRFKSVSNDDYYVCTCSDAPIEPRTFRNYYKAYILEKVKLDHCIKFHGLRHTFATTLIENKVDIKTTSSILGHSDVSTTLNIYVHPSDKAKRDAMNVGLKRIFK</sequence>
<evidence type="ECO:0000313" key="8">
    <source>
        <dbReference type="EMBL" id="RHF76926.1"/>
    </source>
</evidence>
<dbReference type="InterPro" id="IPR011010">
    <property type="entry name" value="DNA_brk_join_enz"/>
</dbReference>
<evidence type="ECO:0000313" key="9">
    <source>
        <dbReference type="Proteomes" id="UP000283762"/>
    </source>
</evidence>
<dbReference type="GO" id="GO:0006310">
    <property type="term" value="P:DNA recombination"/>
    <property type="evidence" value="ECO:0007669"/>
    <property type="project" value="UniProtKB-KW"/>
</dbReference>